<dbReference type="eggNOG" id="COG3013">
    <property type="taxonomic scope" value="Bacteria"/>
</dbReference>
<dbReference type="InterPro" id="IPR005587">
    <property type="entry name" value="UPF0304_YfbU"/>
</dbReference>
<comment type="caution">
    <text evidence="2">The sequence shown here is derived from an EMBL/GenBank/DDBJ whole genome shotgun (WGS) entry which is preliminary data.</text>
</comment>
<dbReference type="Gene3D" id="1.10.3190.10">
    <property type="entry name" value="yfbu gene product, domain 2"/>
    <property type="match status" value="1"/>
</dbReference>
<protein>
    <recommendedName>
        <fullName evidence="1">UPF0304 protein PROVALCAL_03351</fullName>
    </recommendedName>
</protein>
<evidence type="ECO:0000256" key="1">
    <source>
        <dbReference type="HAMAP-Rule" id="MF_00762"/>
    </source>
</evidence>
<accession>B6XJ02</accession>
<dbReference type="Gene3D" id="1.10.287.680">
    <property type="entry name" value="Helix hairpin bin"/>
    <property type="match status" value="1"/>
</dbReference>
<dbReference type="AlphaFoldDB" id="B6XJ02"/>
<dbReference type="Proteomes" id="UP000003729">
    <property type="component" value="Unassembled WGS sequence"/>
</dbReference>
<sequence length="174" mass="20633">MAVNYLWRAVMEMTNAERLIISNQYKMMTMLDPDNAERYRRLQTIVERGFGLQMRELDRDFGELSEQTCRTVIDVMEMYHALQVSYGNMEDKHGVDERRVQFLGFDAATEARYLSYVRFMVNTEGRYTHFDSGTHGFNSQTPMWDKYLRMLKIWQACPRQYHLSAVEISQILNA</sequence>
<organism evidence="2 3">
    <name type="scientific">Providencia alcalifaciens DSM 30120</name>
    <dbReference type="NCBI Taxonomy" id="520999"/>
    <lineage>
        <taxon>Bacteria</taxon>
        <taxon>Pseudomonadati</taxon>
        <taxon>Pseudomonadota</taxon>
        <taxon>Gammaproteobacteria</taxon>
        <taxon>Enterobacterales</taxon>
        <taxon>Morganellaceae</taxon>
        <taxon>Providencia</taxon>
    </lineage>
</organism>
<dbReference type="InterPro" id="IPR023145">
    <property type="entry name" value="YfbU_helix-hairpin_sf"/>
</dbReference>
<evidence type="ECO:0000313" key="3">
    <source>
        <dbReference type="Proteomes" id="UP000003729"/>
    </source>
</evidence>
<dbReference type="PIRSF" id="PIRSF006272">
    <property type="entry name" value="UCP006272"/>
    <property type="match status" value="1"/>
</dbReference>
<dbReference type="HAMAP" id="MF_00762">
    <property type="entry name" value="UPF0304"/>
    <property type="match status" value="1"/>
</dbReference>
<dbReference type="EMBL" id="ABXW01000062">
    <property type="protein sequence ID" value="EEB44539.1"/>
    <property type="molecule type" value="Genomic_DNA"/>
</dbReference>
<evidence type="ECO:0000313" key="2">
    <source>
        <dbReference type="EMBL" id="EEB44539.1"/>
    </source>
</evidence>
<proteinExistence type="inferred from homology"/>
<dbReference type="Pfam" id="PF03887">
    <property type="entry name" value="YfbU"/>
    <property type="match status" value="1"/>
</dbReference>
<comment type="similarity">
    <text evidence="1">Belongs to the UPF0304 family.</text>
</comment>
<name>B6XJ02_9GAMM</name>
<dbReference type="SUPFAM" id="SSF116960">
    <property type="entry name" value="YfbU-like"/>
    <property type="match status" value="1"/>
</dbReference>
<reference evidence="2 3" key="2">
    <citation type="submission" date="2008-10" db="EMBL/GenBank/DDBJ databases">
        <authorList>
            <person name="Fulton L."/>
            <person name="Clifton S."/>
            <person name="Fulton B."/>
            <person name="Xu J."/>
            <person name="Minx P."/>
            <person name="Pepin K.H."/>
            <person name="Johnson M."/>
            <person name="Bhonagiri V."/>
            <person name="Nash W.E."/>
            <person name="Mardis E.R."/>
            <person name="Wilson R.K."/>
        </authorList>
    </citation>
    <scope>NUCLEOTIDE SEQUENCE [LARGE SCALE GENOMIC DNA]</scope>
    <source>
        <strain evidence="2 3">DSM 30120</strain>
    </source>
</reference>
<dbReference type="InterPro" id="IPR023146">
    <property type="entry name" value="YfbU_alpha-helical_sf"/>
</dbReference>
<gene>
    <name evidence="2" type="ORF">PROVALCAL_03351</name>
</gene>
<dbReference type="NCBIfam" id="NF003936">
    <property type="entry name" value="PRK05445.1"/>
    <property type="match status" value="1"/>
</dbReference>
<reference evidence="2 3" key="1">
    <citation type="submission" date="2008-10" db="EMBL/GenBank/DDBJ databases">
        <title>Draft genome sequence of Providencia alcalifaciens (DSM 30120).</title>
        <authorList>
            <person name="Sudarsanam P."/>
            <person name="Ley R."/>
            <person name="Guruge J."/>
            <person name="Turnbaugh P.J."/>
            <person name="Mahowald M."/>
            <person name="Liep D."/>
            <person name="Gordon J."/>
        </authorList>
    </citation>
    <scope>NUCLEOTIDE SEQUENCE [LARGE SCALE GENOMIC DNA]</scope>
    <source>
        <strain evidence="2 3">DSM 30120</strain>
    </source>
</reference>